<sequence length="271" mass="30551">MRMGRVAAYTFALLKPDSVSNPLILKHIREAIFQSGMHITKGCRIRMTPAMAADLYAQHEGKFFYGRLIRHVCSGPVIALRLETLTPPPETNFLDHFGDFLKKSDDLLKRSVTRAFSRASEKMSGKSGSELVATEPSESAVSTRSEDEPEIPIDDRVIKRWRSVLGPSKIFANCYLPQGLYGDCDFNNIRQYFGLTDSRNVAHGSDSIEELLREMAVFKDYLIPITDPDIELFQFDVFQEDEGLPDPSEIREDEEIERIPSGNSIMGKLLG</sequence>
<dbReference type="EC" id="2.7.4.6" evidence="9"/>
<name>A0AAD4MUN1_9BILA</name>
<reference evidence="12" key="1">
    <citation type="submission" date="2022-01" db="EMBL/GenBank/DDBJ databases">
        <title>Genome Sequence Resource for Two Populations of Ditylenchus destructor, the Migratory Endoparasitic Phytonematode.</title>
        <authorList>
            <person name="Zhang H."/>
            <person name="Lin R."/>
            <person name="Xie B."/>
        </authorList>
    </citation>
    <scope>NUCLEOTIDE SEQUENCE</scope>
    <source>
        <strain evidence="12">BazhouSP</strain>
    </source>
</reference>
<dbReference type="SMART" id="SM00562">
    <property type="entry name" value="NDK"/>
    <property type="match status" value="1"/>
</dbReference>
<feature type="region of interest" description="Disordered" evidence="10">
    <location>
        <begin position="126"/>
        <end position="149"/>
    </location>
</feature>
<dbReference type="InterPro" id="IPR036850">
    <property type="entry name" value="NDK-like_dom_sf"/>
</dbReference>
<evidence type="ECO:0000256" key="7">
    <source>
        <dbReference type="ARBA" id="ARBA00022842"/>
    </source>
</evidence>
<evidence type="ECO:0000256" key="5">
    <source>
        <dbReference type="ARBA" id="ARBA00022777"/>
    </source>
</evidence>
<evidence type="ECO:0000256" key="6">
    <source>
        <dbReference type="ARBA" id="ARBA00022840"/>
    </source>
</evidence>
<dbReference type="GO" id="GO:0005524">
    <property type="term" value="F:ATP binding"/>
    <property type="evidence" value="ECO:0007669"/>
    <property type="project" value="UniProtKB-KW"/>
</dbReference>
<keyword evidence="13" id="KW-1185">Reference proteome</keyword>
<evidence type="ECO:0000256" key="3">
    <source>
        <dbReference type="ARBA" id="ARBA00022723"/>
    </source>
</evidence>
<evidence type="ECO:0000256" key="9">
    <source>
        <dbReference type="RuleBase" id="RU004013"/>
    </source>
</evidence>
<dbReference type="InterPro" id="IPR037994">
    <property type="entry name" value="NDPk6"/>
</dbReference>
<accession>A0AAD4MUN1</accession>
<comment type="caution">
    <text evidence="8">Lacks conserved residue(s) required for the propagation of feature annotation.</text>
</comment>
<keyword evidence="5 9" id="KW-0418">Kinase</keyword>
<keyword evidence="6 9" id="KW-0067">ATP-binding</keyword>
<evidence type="ECO:0000256" key="4">
    <source>
        <dbReference type="ARBA" id="ARBA00022741"/>
    </source>
</evidence>
<dbReference type="Pfam" id="PF00334">
    <property type="entry name" value="NDK"/>
    <property type="match status" value="1"/>
</dbReference>
<comment type="catalytic activity">
    <reaction evidence="9">
        <text>a 2'-deoxyribonucleoside 5'-diphosphate + ATP = a 2'-deoxyribonucleoside 5'-triphosphate + ADP</text>
        <dbReference type="Rhea" id="RHEA:44640"/>
        <dbReference type="ChEBI" id="CHEBI:30616"/>
        <dbReference type="ChEBI" id="CHEBI:61560"/>
        <dbReference type="ChEBI" id="CHEBI:73316"/>
        <dbReference type="ChEBI" id="CHEBI:456216"/>
        <dbReference type="EC" id="2.7.4.6"/>
    </reaction>
</comment>
<protein>
    <recommendedName>
        <fullName evidence="9">Nucleoside diphosphate kinase</fullName>
        <ecNumber evidence="9">2.7.4.6</ecNumber>
    </recommendedName>
</protein>
<gene>
    <name evidence="12" type="ORF">DdX_14403</name>
</gene>
<dbReference type="InterPro" id="IPR034907">
    <property type="entry name" value="NDK-like_dom"/>
</dbReference>
<dbReference type="PROSITE" id="PS51374">
    <property type="entry name" value="NDPK_LIKE"/>
    <property type="match status" value="1"/>
</dbReference>
<dbReference type="SUPFAM" id="SSF54919">
    <property type="entry name" value="Nucleoside diphosphate kinase, NDK"/>
    <property type="match status" value="2"/>
</dbReference>
<dbReference type="GO" id="GO:0046872">
    <property type="term" value="F:metal ion binding"/>
    <property type="evidence" value="ECO:0007669"/>
    <property type="project" value="UniProtKB-KW"/>
</dbReference>
<dbReference type="PANTHER" id="PTHR46956:SF1">
    <property type="entry name" value="NUCLEOSIDE DIPHOSPHATE KINASE 6"/>
    <property type="match status" value="1"/>
</dbReference>
<evidence type="ECO:0000313" key="12">
    <source>
        <dbReference type="EMBL" id="KAI1704281.1"/>
    </source>
</evidence>
<dbReference type="Gene3D" id="3.30.70.141">
    <property type="entry name" value="Nucleoside diphosphate kinase-like domain"/>
    <property type="match status" value="1"/>
</dbReference>
<evidence type="ECO:0000256" key="8">
    <source>
        <dbReference type="PROSITE-ProRule" id="PRU00706"/>
    </source>
</evidence>
<evidence type="ECO:0000313" key="13">
    <source>
        <dbReference type="Proteomes" id="UP001201812"/>
    </source>
</evidence>
<comment type="caution">
    <text evidence="12">The sequence shown here is derived from an EMBL/GenBank/DDBJ whole genome shotgun (WGS) entry which is preliminary data.</text>
</comment>
<evidence type="ECO:0000256" key="1">
    <source>
        <dbReference type="ARBA" id="ARBA00001946"/>
    </source>
</evidence>
<evidence type="ECO:0000256" key="2">
    <source>
        <dbReference type="ARBA" id="ARBA00022679"/>
    </source>
</evidence>
<dbReference type="EMBL" id="JAKKPZ010000070">
    <property type="protein sequence ID" value="KAI1704281.1"/>
    <property type="molecule type" value="Genomic_DNA"/>
</dbReference>
<comment type="cofactor">
    <cofactor evidence="1">
        <name>Mg(2+)</name>
        <dbReference type="ChEBI" id="CHEBI:18420"/>
    </cofactor>
</comment>
<dbReference type="PROSITE" id="PS00469">
    <property type="entry name" value="NDPK"/>
    <property type="match status" value="1"/>
</dbReference>
<organism evidence="12 13">
    <name type="scientific">Ditylenchus destructor</name>
    <dbReference type="NCBI Taxonomy" id="166010"/>
    <lineage>
        <taxon>Eukaryota</taxon>
        <taxon>Metazoa</taxon>
        <taxon>Ecdysozoa</taxon>
        <taxon>Nematoda</taxon>
        <taxon>Chromadorea</taxon>
        <taxon>Rhabditida</taxon>
        <taxon>Tylenchina</taxon>
        <taxon>Tylenchomorpha</taxon>
        <taxon>Sphaerularioidea</taxon>
        <taxon>Anguinidae</taxon>
        <taxon>Anguininae</taxon>
        <taxon>Ditylenchus</taxon>
    </lineage>
</organism>
<keyword evidence="2 9" id="KW-0808">Transferase</keyword>
<proteinExistence type="inferred from homology"/>
<keyword evidence="4 9" id="KW-0547">Nucleotide-binding</keyword>
<keyword evidence="7" id="KW-0460">Magnesium</keyword>
<dbReference type="AlphaFoldDB" id="A0AAD4MUN1"/>
<dbReference type="InterPro" id="IPR023005">
    <property type="entry name" value="Nucleoside_diP_kinase_AS"/>
</dbReference>
<dbReference type="GO" id="GO:0004550">
    <property type="term" value="F:nucleoside diphosphate kinase activity"/>
    <property type="evidence" value="ECO:0007669"/>
    <property type="project" value="UniProtKB-EC"/>
</dbReference>
<comment type="similarity">
    <text evidence="8">Belongs to the NDK family.</text>
</comment>
<dbReference type="Proteomes" id="UP001201812">
    <property type="component" value="Unassembled WGS sequence"/>
</dbReference>
<evidence type="ECO:0000256" key="10">
    <source>
        <dbReference type="SAM" id="MobiDB-lite"/>
    </source>
</evidence>
<keyword evidence="3" id="KW-0479">Metal-binding</keyword>
<feature type="domain" description="Nucleoside diphosphate kinase-like" evidence="11">
    <location>
        <begin position="7"/>
        <end position="225"/>
    </location>
</feature>
<evidence type="ECO:0000259" key="11">
    <source>
        <dbReference type="SMART" id="SM00562"/>
    </source>
</evidence>
<dbReference type="PANTHER" id="PTHR46956">
    <property type="entry name" value="NUCLEOSIDE DIPHOSPHATE KINASE 6"/>
    <property type="match status" value="1"/>
</dbReference>